<dbReference type="SUPFAM" id="SSF141072">
    <property type="entry name" value="CalX-like"/>
    <property type="match status" value="1"/>
</dbReference>
<keyword evidence="11" id="KW-1185">Reference proteome</keyword>
<keyword evidence="5" id="KW-0677">Repeat</keyword>
<dbReference type="NCBIfam" id="NF041519">
    <property type="entry name" value="bluetail"/>
    <property type="match status" value="1"/>
</dbReference>
<dbReference type="BioCyc" id="MAER449447:MAE_RS30705-MONOMER"/>
<keyword evidence="7" id="KW-0720">Serine protease</keyword>
<dbReference type="GO" id="GO:0007154">
    <property type="term" value="P:cell communication"/>
    <property type="evidence" value="ECO:0007669"/>
    <property type="project" value="InterPro"/>
</dbReference>
<evidence type="ECO:0000256" key="6">
    <source>
        <dbReference type="ARBA" id="ARBA00022801"/>
    </source>
</evidence>
<dbReference type="KEGG" id="mar:MAE_50880"/>
<comment type="subcellular location">
    <subcellularLocation>
        <location evidence="1">Secreted</location>
    </subcellularLocation>
</comment>
<dbReference type="GO" id="GO:0004252">
    <property type="term" value="F:serine-type endopeptidase activity"/>
    <property type="evidence" value="ECO:0007669"/>
    <property type="project" value="InterPro"/>
</dbReference>
<dbReference type="SUPFAM" id="SSF52743">
    <property type="entry name" value="Subtilisin-like"/>
    <property type="match status" value="1"/>
</dbReference>
<dbReference type="PRINTS" id="PR00313">
    <property type="entry name" value="CABNDNGRPT"/>
</dbReference>
<dbReference type="Pfam" id="PF00082">
    <property type="entry name" value="Peptidase_S8"/>
    <property type="match status" value="1"/>
</dbReference>
<gene>
    <name evidence="10" type="ordered locus">MAE_50880</name>
</gene>
<feature type="domain" description="Calx-beta" evidence="9">
    <location>
        <begin position="718"/>
        <end position="814"/>
    </location>
</feature>
<evidence type="ECO:0000313" key="10">
    <source>
        <dbReference type="EMBL" id="BAG04910.1"/>
    </source>
</evidence>
<evidence type="ECO:0000259" key="9">
    <source>
        <dbReference type="SMART" id="SM00237"/>
    </source>
</evidence>
<dbReference type="InterPro" id="IPR000209">
    <property type="entry name" value="Peptidase_S8/S53_dom"/>
</dbReference>
<organism evidence="10 11">
    <name type="scientific">Microcystis aeruginosa (strain NIES-843 / IAM M-2473)</name>
    <dbReference type="NCBI Taxonomy" id="449447"/>
    <lineage>
        <taxon>Bacteria</taxon>
        <taxon>Bacillati</taxon>
        <taxon>Cyanobacteriota</taxon>
        <taxon>Cyanophyceae</taxon>
        <taxon>Oscillatoriophycideae</taxon>
        <taxon>Chroococcales</taxon>
        <taxon>Microcystaceae</taxon>
        <taxon>Microcystis</taxon>
    </lineage>
</organism>
<dbReference type="InterPro" id="IPR001343">
    <property type="entry name" value="Hemolysn_Ca-bd"/>
</dbReference>
<dbReference type="Gene3D" id="2.60.40.2030">
    <property type="match status" value="1"/>
</dbReference>
<dbReference type="HOGENOM" id="CLU_268208_0_0_3"/>
<dbReference type="InterPro" id="IPR048165">
    <property type="entry name" value="Bluetail_dom"/>
</dbReference>
<dbReference type="RefSeq" id="WP_012267516.1">
    <property type="nucleotide sequence ID" value="NC_010296.1"/>
</dbReference>
<dbReference type="SUPFAM" id="SSF51120">
    <property type="entry name" value="beta-Roll"/>
    <property type="match status" value="2"/>
</dbReference>
<evidence type="ECO:0000313" key="11">
    <source>
        <dbReference type="Proteomes" id="UP000001510"/>
    </source>
</evidence>
<keyword evidence="8" id="KW-0106">Calcium</keyword>
<dbReference type="PANTHER" id="PTHR38340">
    <property type="entry name" value="S-LAYER PROTEIN"/>
    <property type="match status" value="1"/>
</dbReference>
<dbReference type="InterPro" id="IPR050557">
    <property type="entry name" value="RTX_toxin/Mannuronan_C5-epim"/>
</dbReference>
<dbReference type="InterPro" id="IPR034075">
    <property type="entry name" value="Glr3161-like_dom"/>
</dbReference>
<dbReference type="PaxDb" id="449447-MAE_50880"/>
<evidence type="ECO:0000256" key="5">
    <source>
        <dbReference type="ARBA" id="ARBA00022737"/>
    </source>
</evidence>
<dbReference type="GO" id="GO:0006508">
    <property type="term" value="P:proteolysis"/>
    <property type="evidence" value="ECO:0007669"/>
    <property type="project" value="UniProtKB-KW"/>
</dbReference>
<sequence length="1225" mass="124338">MKTTQVSSDSSSIDVPSLKDALGFEQSFPITVDLTGSDDLTVSIETLVQAGQNAAGNRVALVIKSNNIQGLLPSLQELGFQIIETNSTDNQIKGFLPIQRISGLADLHSSSSGGSGGVNSGNVLPAGTVEEQTTSVPESNNASVIPFDFSKLQAFTNGVKAGSYKKLSSNLSALLTGSNVFNSQTNSPLKVESALQTTTTGVAIEAIADTNSYQLLAELQTLGLQNASLFGRIISGVIPLSSLGQMANLSSLRFARPAYKPVTNKFDYLGTSPGPVTNTGSVTSQGDKAQRSDIARTTFSVNGAGVTIGVLSDSYNNLGGAASDVASGDLPTGVIVLDDFASGGSDEGRAMMQIIHDVAPGSTLAFHTAFEGLASFANGIINLAKPVASGGAGAKVIVDDVFYFAEPFFQDGIVTQAVEQVATTGVAYFSSAGNQARQSYESVFTAGQTAGDYTFHDFDPSGAVNVFQKITINNGEFVPILQWDQPFASASTTGAGSQNDLDMFLFDGDGNIIASSVDANVDGDPFEFLEVQGTGEVFLAIAKWNPGGGPNPSKIKFVDVGFNSTYQFATNSSTSFGHNQAPNGQGVAAAYYQDTPAFGTNPPEPEPFTSLGGTPILFDTAGNRLATPVIRNQPAITAPDGVDTTFFGFDSDGNGKPNFFGTSAAAPSAAGVAALMRQKVPGVTNTQIYNALKSTAVDMNTPGYDFLTGNGLIRADAAIAYILPSSTISIAKTTDGKEAGSVSSVFTLTRTGDLSSALTVNYTLAGTATPGVDYTNPGAGKATFAAGSSKATITLPTIDDLLSDPSETIITKITAPTGYTISGPDNATATILDNDGNAANDNLVGTSFADALAGVGGNDTLSGLGGNDTLDGGASNDTYLFDTDLVLNSDRLIDASGIDTLNFAATTTKTINLNLGSTVAQTVTAGNLTLTLASATAFENVIGGSLNDNIVGNTLANSLNGGAGNDTLSGLGGNDTLDGGAGNDTYLFDTDLVLGSDRLIDASGIDTLNFAATTTKTINLNLGSTVAQTVTAGNLTLTLASATAFENVIGGSLNDNIVGNTLANSLNGGAGNDTLNGGAGNDNLNGGAGNDNLTGGLGKDTLTGSTGLDTLTYNALGESLLTGFDVIQGYSGTGASLDSINAPGSIAAINLTASKGTATALTEAAIQAVLTATKFAANTAAAFKVTGQSGTFIALNNGVAGFQAASDAIIQLSGYNIDVAPVVVI</sequence>
<dbReference type="EMBL" id="AP009552">
    <property type="protein sequence ID" value="BAG04910.1"/>
    <property type="molecule type" value="Genomic_DNA"/>
</dbReference>
<dbReference type="InterPro" id="IPR018511">
    <property type="entry name" value="Hemolysin-typ_Ca-bd_CS"/>
</dbReference>
<dbReference type="InterPro" id="IPR003644">
    <property type="entry name" value="Calx_beta"/>
</dbReference>
<dbReference type="CDD" id="cd05562">
    <property type="entry name" value="Peptidases_S53_like"/>
    <property type="match status" value="1"/>
</dbReference>
<evidence type="ECO:0000256" key="3">
    <source>
        <dbReference type="ARBA" id="ARBA00022670"/>
    </source>
</evidence>
<keyword evidence="6" id="KW-0378">Hydrolase</keyword>
<dbReference type="InterPro" id="IPR038081">
    <property type="entry name" value="CalX-like_sf"/>
</dbReference>
<dbReference type="InterPro" id="IPR011049">
    <property type="entry name" value="Serralysin-like_metalloprot_C"/>
</dbReference>
<name>B0JX23_MICAN</name>
<dbReference type="PROSITE" id="PS00138">
    <property type="entry name" value="SUBTILASE_SER"/>
    <property type="match status" value="1"/>
</dbReference>
<dbReference type="Proteomes" id="UP000001510">
    <property type="component" value="Chromosome"/>
</dbReference>
<dbReference type="PANTHER" id="PTHR38340:SF1">
    <property type="entry name" value="S-LAYER PROTEIN"/>
    <property type="match status" value="1"/>
</dbReference>
<keyword evidence="2" id="KW-0964">Secreted</keyword>
<dbReference type="Pfam" id="PF03160">
    <property type="entry name" value="Calx-beta"/>
    <property type="match status" value="1"/>
</dbReference>
<dbReference type="GO" id="GO:0005576">
    <property type="term" value="C:extracellular region"/>
    <property type="evidence" value="ECO:0007669"/>
    <property type="project" value="UniProtKB-SubCell"/>
</dbReference>
<dbReference type="GO" id="GO:0005509">
    <property type="term" value="F:calcium ion binding"/>
    <property type="evidence" value="ECO:0007669"/>
    <property type="project" value="InterPro"/>
</dbReference>
<accession>B0JX23</accession>
<proteinExistence type="predicted"/>
<evidence type="ECO:0000256" key="7">
    <source>
        <dbReference type="ARBA" id="ARBA00022825"/>
    </source>
</evidence>
<dbReference type="eggNOG" id="COG2931">
    <property type="taxonomic scope" value="Bacteria"/>
</dbReference>
<dbReference type="InterPro" id="IPR023828">
    <property type="entry name" value="Peptidase_S8_Ser-AS"/>
</dbReference>
<dbReference type="PROSITE" id="PS00330">
    <property type="entry name" value="HEMOLYSIN_CALCIUM"/>
    <property type="match status" value="4"/>
</dbReference>
<evidence type="ECO:0000256" key="4">
    <source>
        <dbReference type="ARBA" id="ARBA00022729"/>
    </source>
</evidence>
<dbReference type="InterPro" id="IPR036852">
    <property type="entry name" value="Peptidase_S8/S53_dom_sf"/>
</dbReference>
<protein>
    <recommendedName>
        <fullName evidence="9">Calx-beta domain-containing protein</fullName>
    </recommendedName>
</protein>
<evidence type="ECO:0000256" key="2">
    <source>
        <dbReference type="ARBA" id="ARBA00022525"/>
    </source>
</evidence>
<reference evidence="10 11" key="1">
    <citation type="journal article" date="2007" name="DNA Res.">
        <title>Complete genomic structure of the bloom-forming toxic cyanobacterium Microcystis aeruginosa NIES-843.</title>
        <authorList>
            <person name="Kaneko T."/>
            <person name="Nakajima N."/>
            <person name="Okamoto S."/>
            <person name="Suzuki I."/>
            <person name="Tanabe Y."/>
            <person name="Tamaoki M."/>
            <person name="Nakamura Y."/>
            <person name="Kasai F."/>
            <person name="Watanabe A."/>
            <person name="Kawashima K."/>
            <person name="Kishida Y."/>
            <person name="Ono A."/>
            <person name="Shimizu Y."/>
            <person name="Takahashi C."/>
            <person name="Minami C."/>
            <person name="Fujishiro T."/>
            <person name="Kohara M."/>
            <person name="Katoh M."/>
            <person name="Nakazaki N."/>
            <person name="Nakayama S."/>
            <person name="Yamada M."/>
            <person name="Tabata S."/>
            <person name="Watanabe M.M."/>
        </authorList>
    </citation>
    <scope>NUCLEOTIDE SEQUENCE [LARGE SCALE GENOMIC DNA]</scope>
    <source>
        <strain evidence="11">NIES-843 / IAM M-247</strain>
    </source>
</reference>
<dbReference type="Gene3D" id="3.40.50.200">
    <property type="entry name" value="Peptidase S8/S53 domain"/>
    <property type="match status" value="1"/>
</dbReference>
<keyword evidence="4" id="KW-0732">Signal</keyword>
<dbReference type="AlphaFoldDB" id="B0JX23"/>
<keyword evidence="3" id="KW-0645">Protease</keyword>
<evidence type="ECO:0000256" key="1">
    <source>
        <dbReference type="ARBA" id="ARBA00004613"/>
    </source>
</evidence>
<dbReference type="GO" id="GO:0016020">
    <property type="term" value="C:membrane"/>
    <property type="evidence" value="ECO:0007669"/>
    <property type="project" value="InterPro"/>
</dbReference>
<evidence type="ECO:0000256" key="8">
    <source>
        <dbReference type="ARBA" id="ARBA00022837"/>
    </source>
</evidence>
<dbReference type="EnsemblBacteria" id="BAG04910">
    <property type="protein sequence ID" value="BAG04910"/>
    <property type="gene ID" value="MAE_50880"/>
</dbReference>
<dbReference type="Gene3D" id="2.150.10.10">
    <property type="entry name" value="Serralysin-like metalloprotease, C-terminal"/>
    <property type="match status" value="4"/>
</dbReference>
<dbReference type="SMART" id="SM00237">
    <property type="entry name" value="Calx_beta"/>
    <property type="match status" value="1"/>
</dbReference>
<dbReference type="Pfam" id="PF00353">
    <property type="entry name" value="HemolysinCabind"/>
    <property type="match status" value="3"/>
</dbReference>